<organism evidence="2 3">
    <name type="scientific">Virgibacillus massiliensis</name>
    <dbReference type="NCBI Taxonomy" id="1462526"/>
    <lineage>
        <taxon>Bacteria</taxon>
        <taxon>Bacillati</taxon>
        <taxon>Bacillota</taxon>
        <taxon>Bacilli</taxon>
        <taxon>Bacillales</taxon>
        <taxon>Bacillaceae</taxon>
        <taxon>Virgibacillus</taxon>
    </lineage>
</organism>
<keyword evidence="1" id="KW-0472">Membrane</keyword>
<evidence type="ECO:0000256" key="1">
    <source>
        <dbReference type="SAM" id="Phobius"/>
    </source>
</evidence>
<name>A0A024QFT1_9BACI</name>
<dbReference type="AlphaFoldDB" id="A0A024QFT1"/>
<evidence type="ECO:0000313" key="3">
    <source>
        <dbReference type="Proteomes" id="UP000028875"/>
    </source>
</evidence>
<comment type="caution">
    <text evidence="2">The sequence shown here is derived from an EMBL/GenBank/DDBJ whole genome shotgun (WGS) entry which is preliminary data.</text>
</comment>
<gene>
    <name evidence="2" type="ORF">BN990_03439</name>
</gene>
<keyword evidence="3" id="KW-1185">Reference proteome</keyword>
<proteinExistence type="predicted"/>
<sequence>MHMHIIRWVIVGVAVNAVTLMLLFANIEGLKGLLEFMTEFSKYSNKS</sequence>
<dbReference type="Proteomes" id="UP000028875">
    <property type="component" value="Unassembled WGS sequence"/>
</dbReference>
<keyword evidence="1" id="KW-1133">Transmembrane helix</keyword>
<dbReference type="RefSeq" id="WP_021288771.1">
    <property type="nucleotide sequence ID" value="NZ_BNER01000007.1"/>
</dbReference>
<accession>A0A024QFT1</accession>
<protein>
    <submittedName>
        <fullName evidence="2">Uncharacterized protein</fullName>
    </submittedName>
</protein>
<keyword evidence="1" id="KW-0812">Transmembrane</keyword>
<dbReference type="STRING" id="1462526.BN990_03439"/>
<reference evidence="3" key="2">
    <citation type="submission" date="2014-05" db="EMBL/GenBank/DDBJ databases">
        <title>Draft genome sequence of Virgibacillus massiliensis Vm-5.</title>
        <authorList>
            <person name="Khelaifia S."/>
            <person name="Croce O."/>
            <person name="Lagier J.C."/>
            <person name="Raoult D."/>
        </authorList>
    </citation>
    <scope>NUCLEOTIDE SEQUENCE [LARGE SCALE GENOMIC DNA]</scope>
    <source>
        <strain evidence="3">Vm-5</strain>
    </source>
</reference>
<evidence type="ECO:0000313" key="2">
    <source>
        <dbReference type="EMBL" id="CDQ41087.1"/>
    </source>
</evidence>
<feature type="transmembrane region" description="Helical" evidence="1">
    <location>
        <begin position="6"/>
        <end position="27"/>
    </location>
</feature>
<dbReference type="EMBL" id="CCDP010000002">
    <property type="protein sequence ID" value="CDQ41087.1"/>
    <property type="molecule type" value="Genomic_DNA"/>
</dbReference>
<reference evidence="2 3" key="1">
    <citation type="submission" date="2014-03" db="EMBL/GenBank/DDBJ databases">
        <authorList>
            <person name="Urmite Genomes U."/>
        </authorList>
    </citation>
    <scope>NUCLEOTIDE SEQUENCE [LARGE SCALE GENOMIC DNA]</scope>
    <source>
        <strain evidence="2 3">Vm-5</strain>
    </source>
</reference>